<reference evidence="2 3" key="1">
    <citation type="submission" date="2022-05" db="EMBL/GenBank/DDBJ databases">
        <authorList>
            <consortium name="Genoscope - CEA"/>
            <person name="William W."/>
        </authorList>
    </citation>
    <scope>NUCLEOTIDE SEQUENCE [LARGE SCALE GENOMIC DNA]</scope>
</reference>
<feature type="compositionally biased region" description="Basic and acidic residues" evidence="1">
    <location>
        <begin position="18"/>
        <end position="31"/>
    </location>
</feature>
<name>A0ABN8NRP2_9CNID</name>
<dbReference type="Proteomes" id="UP001159405">
    <property type="component" value="Unassembled WGS sequence"/>
</dbReference>
<evidence type="ECO:0000256" key="1">
    <source>
        <dbReference type="SAM" id="MobiDB-lite"/>
    </source>
</evidence>
<sequence>MAHDEASKNHPGGVHDSSSNEKEARMHESAKSNDGYKVLKLFLEKINPNIRSQMLDLKNMMKKISKVAGFSTINTNHSIRVTAITLWSNGGVPDRHIMSM</sequence>
<accession>A0ABN8NRP2</accession>
<keyword evidence="3" id="KW-1185">Reference proteome</keyword>
<evidence type="ECO:0000313" key="2">
    <source>
        <dbReference type="EMBL" id="CAH3118418.1"/>
    </source>
</evidence>
<feature type="region of interest" description="Disordered" evidence="1">
    <location>
        <begin position="1"/>
        <end position="32"/>
    </location>
</feature>
<comment type="caution">
    <text evidence="2">The sequence shown here is derived from an EMBL/GenBank/DDBJ whole genome shotgun (WGS) entry which is preliminary data.</text>
</comment>
<proteinExistence type="predicted"/>
<evidence type="ECO:0000313" key="3">
    <source>
        <dbReference type="Proteomes" id="UP001159405"/>
    </source>
</evidence>
<organism evidence="2 3">
    <name type="scientific">Porites lobata</name>
    <dbReference type="NCBI Taxonomy" id="104759"/>
    <lineage>
        <taxon>Eukaryota</taxon>
        <taxon>Metazoa</taxon>
        <taxon>Cnidaria</taxon>
        <taxon>Anthozoa</taxon>
        <taxon>Hexacorallia</taxon>
        <taxon>Scleractinia</taxon>
        <taxon>Fungiina</taxon>
        <taxon>Poritidae</taxon>
        <taxon>Porites</taxon>
    </lineage>
</organism>
<protein>
    <submittedName>
        <fullName evidence="2">Uncharacterized protein</fullName>
    </submittedName>
</protein>
<gene>
    <name evidence="2" type="ORF">PLOB_00026683</name>
</gene>
<dbReference type="EMBL" id="CALNXK010000032">
    <property type="protein sequence ID" value="CAH3118418.1"/>
    <property type="molecule type" value="Genomic_DNA"/>
</dbReference>
<feature type="non-terminal residue" evidence="2">
    <location>
        <position position="100"/>
    </location>
</feature>